<reference evidence="7 8" key="1">
    <citation type="submission" date="2015-12" db="EMBL/GenBank/DDBJ databases">
        <authorList>
            <person name="Shamseldin A."/>
            <person name="Moawad H."/>
            <person name="Abd El-Rahim W.M."/>
            <person name="Sadowsky M.J."/>
        </authorList>
    </citation>
    <scope>NUCLEOTIDE SEQUENCE [LARGE SCALE GENOMIC DNA]</scope>
    <source>
        <strain evidence="7 8">DG5B</strain>
    </source>
</reference>
<protein>
    <submittedName>
        <fullName evidence="7">Oxidoreductase</fullName>
    </submittedName>
</protein>
<dbReference type="InterPro" id="IPR006093">
    <property type="entry name" value="Oxy_OxRdtase_FAD_BS"/>
</dbReference>
<dbReference type="PROSITE" id="PS00862">
    <property type="entry name" value="OX2_COVAL_FAD"/>
    <property type="match status" value="1"/>
</dbReference>
<sequence>MIAEETISQLATDLRGRLIEPHHAEYDASRRVHNGMIHKHPAGIAYCADVADVITCVNYAREHHLLVAVRGGGHSAAGMGLCDDGLVIDLSQLNGVYVDPDTRTVRVEGGCTLGQLDHVAHAFGAVVPSGIISTTGVGGITLGGGLGYFTRQCGLSIDNLLEANVVLANGRLVKASAEENADLFWALRGGGGNFGIVTSFLFRSHPISTVYAGPMLWELSDAPALMRWYQDFIKTAADDVNGFLAFLTVPPGPPFPEHLHMKKMVGIVWNYTGPPDWADATFAPIRQAFPPALDLVGPLPVPVLQSMFDGLVPPGYQYYWKADFVNELSDEAIDIHLRFAEMLPTPLSTMHLYPINGAAARVAPDATAWAYRHATWSMVILGSDPDPANNDKLISWAKEYWQALHPYSAGGAYSNFMMDEGTDRVQATYGSHYPRLVAIKTKYDPQNLFRVNQNIVPSSEG</sequence>
<evidence type="ECO:0000256" key="3">
    <source>
        <dbReference type="ARBA" id="ARBA00022630"/>
    </source>
</evidence>
<proteinExistence type="inferred from homology"/>
<evidence type="ECO:0000256" key="5">
    <source>
        <dbReference type="ARBA" id="ARBA00023002"/>
    </source>
</evidence>
<dbReference type="PANTHER" id="PTHR42973:SF39">
    <property type="entry name" value="FAD-BINDING PCMH-TYPE DOMAIN-CONTAINING PROTEIN"/>
    <property type="match status" value="1"/>
</dbReference>
<dbReference type="InterPro" id="IPR016169">
    <property type="entry name" value="FAD-bd_PCMH_sub2"/>
</dbReference>
<dbReference type="GO" id="GO:0071949">
    <property type="term" value="F:FAD binding"/>
    <property type="evidence" value="ECO:0007669"/>
    <property type="project" value="InterPro"/>
</dbReference>
<evidence type="ECO:0000256" key="1">
    <source>
        <dbReference type="ARBA" id="ARBA00001974"/>
    </source>
</evidence>
<dbReference type="STRING" id="1411621.AUC43_17945"/>
<dbReference type="InterPro" id="IPR012951">
    <property type="entry name" value="BBE"/>
</dbReference>
<evidence type="ECO:0000313" key="7">
    <source>
        <dbReference type="EMBL" id="ALW86797.1"/>
    </source>
</evidence>
<comment type="cofactor">
    <cofactor evidence="1">
        <name>FAD</name>
        <dbReference type="ChEBI" id="CHEBI:57692"/>
    </cofactor>
</comment>
<dbReference type="OrthoDB" id="545125at2"/>
<dbReference type="Gene3D" id="3.40.462.20">
    <property type="match status" value="1"/>
</dbReference>
<dbReference type="InterPro" id="IPR050416">
    <property type="entry name" value="FAD-linked_Oxidoreductase"/>
</dbReference>
<dbReference type="SUPFAM" id="SSF56176">
    <property type="entry name" value="FAD-binding/transporter-associated domain-like"/>
    <property type="match status" value="1"/>
</dbReference>
<dbReference type="InterPro" id="IPR006094">
    <property type="entry name" value="Oxid_FAD_bind_N"/>
</dbReference>
<dbReference type="Pfam" id="PF08031">
    <property type="entry name" value="BBE"/>
    <property type="match status" value="1"/>
</dbReference>
<dbReference type="PANTHER" id="PTHR42973">
    <property type="entry name" value="BINDING OXIDOREDUCTASE, PUTATIVE (AFU_ORTHOLOGUE AFUA_1G17690)-RELATED"/>
    <property type="match status" value="1"/>
</dbReference>
<organism evidence="7 8">
    <name type="scientific">Hymenobacter sedentarius</name>
    <dbReference type="NCBI Taxonomy" id="1411621"/>
    <lineage>
        <taxon>Bacteria</taxon>
        <taxon>Pseudomonadati</taxon>
        <taxon>Bacteroidota</taxon>
        <taxon>Cytophagia</taxon>
        <taxon>Cytophagales</taxon>
        <taxon>Hymenobacteraceae</taxon>
        <taxon>Hymenobacter</taxon>
    </lineage>
</organism>
<keyword evidence="4" id="KW-0274">FAD</keyword>
<name>A0A0U4B165_9BACT</name>
<dbReference type="Proteomes" id="UP000059542">
    <property type="component" value="Chromosome"/>
</dbReference>
<dbReference type="InterPro" id="IPR016167">
    <property type="entry name" value="FAD-bd_PCMH_sub1"/>
</dbReference>
<evidence type="ECO:0000256" key="2">
    <source>
        <dbReference type="ARBA" id="ARBA00005466"/>
    </source>
</evidence>
<dbReference type="InterPro" id="IPR016166">
    <property type="entry name" value="FAD-bd_PCMH"/>
</dbReference>
<dbReference type="KEGG" id="hyg:AUC43_17945"/>
<accession>A0A0U4B165</accession>
<dbReference type="PROSITE" id="PS51387">
    <property type="entry name" value="FAD_PCMH"/>
    <property type="match status" value="1"/>
</dbReference>
<evidence type="ECO:0000313" key="8">
    <source>
        <dbReference type="Proteomes" id="UP000059542"/>
    </source>
</evidence>
<dbReference type="EMBL" id="CP013909">
    <property type="protein sequence ID" value="ALW86797.1"/>
    <property type="molecule type" value="Genomic_DNA"/>
</dbReference>
<feature type="domain" description="FAD-binding PCMH-type" evidence="6">
    <location>
        <begin position="37"/>
        <end position="207"/>
    </location>
</feature>
<dbReference type="AlphaFoldDB" id="A0A0U4B165"/>
<dbReference type="InterPro" id="IPR036318">
    <property type="entry name" value="FAD-bd_PCMH-like_sf"/>
</dbReference>
<keyword evidence="8" id="KW-1185">Reference proteome</keyword>
<dbReference type="RefSeq" id="WP_068196904.1">
    <property type="nucleotide sequence ID" value="NZ_CP013909.1"/>
</dbReference>
<dbReference type="GO" id="GO:0016491">
    <property type="term" value="F:oxidoreductase activity"/>
    <property type="evidence" value="ECO:0007669"/>
    <property type="project" value="UniProtKB-KW"/>
</dbReference>
<evidence type="ECO:0000256" key="4">
    <source>
        <dbReference type="ARBA" id="ARBA00022827"/>
    </source>
</evidence>
<gene>
    <name evidence="7" type="ORF">AUC43_17945</name>
</gene>
<dbReference type="Gene3D" id="3.30.43.10">
    <property type="entry name" value="Uridine Diphospho-n-acetylenolpyruvylglucosamine Reductase, domain 2"/>
    <property type="match status" value="1"/>
</dbReference>
<keyword evidence="3" id="KW-0285">Flavoprotein</keyword>
<dbReference type="Gene3D" id="3.30.465.10">
    <property type="match status" value="1"/>
</dbReference>
<keyword evidence="5" id="KW-0560">Oxidoreductase</keyword>
<evidence type="ECO:0000259" key="6">
    <source>
        <dbReference type="PROSITE" id="PS51387"/>
    </source>
</evidence>
<comment type="similarity">
    <text evidence="2">Belongs to the oxygen-dependent FAD-linked oxidoreductase family.</text>
</comment>
<dbReference type="Pfam" id="PF01565">
    <property type="entry name" value="FAD_binding_4"/>
    <property type="match status" value="1"/>
</dbReference>